<dbReference type="OrthoDB" id="338622at2759"/>
<keyword evidence="4" id="KW-0560">Oxidoreductase</keyword>
<dbReference type="GO" id="GO:0008379">
    <property type="term" value="F:thioredoxin peroxidase activity"/>
    <property type="evidence" value="ECO:0007669"/>
    <property type="project" value="TreeGrafter"/>
</dbReference>
<reference evidence="11 12" key="1">
    <citation type="submission" date="2020-03" db="EMBL/GenBank/DDBJ databases">
        <title>Draft Genome Sequence of Cudoniella acicularis.</title>
        <authorList>
            <person name="Buettner E."/>
            <person name="Kellner H."/>
        </authorList>
    </citation>
    <scope>NUCLEOTIDE SEQUENCE [LARGE SCALE GENOMIC DNA]</scope>
    <source>
        <strain evidence="11 12">DSM 108380</strain>
    </source>
</reference>
<evidence type="ECO:0000256" key="2">
    <source>
        <dbReference type="ARBA" id="ARBA00022559"/>
    </source>
</evidence>
<dbReference type="PROSITE" id="PS51352">
    <property type="entry name" value="THIOREDOXIN_2"/>
    <property type="match status" value="1"/>
</dbReference>
<dbReference type="Gene3D" id="3.40.30.10">
    <property type="entry name" value="Glutaredoxin"/>
    <property type="match status" value="1"/>
</dbReference>
<evidence type="ECO:0000259" key="10">
    <source>
        <dbReference type="PROSITE" id="PS51352"/>
    </source>
</evidence>
<dbReference type="Pfam" id="PF00578">
    <property type="entry name" value="AhpC-TSA"/>
    <property type="match status" value="1"/>
</dbReference>
<evidence type="ECO:0000313" key="12">
    <source>
        <dbReference type="Proteomes" id="UP000566819"/>
    </source>
</evidence>
<dbReference type="Proteomes" id="UP000566819">
    <property type="component" value="Unassembled WGS sequence"/>
</dbReference>
<dbReference type="InterPro" id="IPR000866">
    <property type="entry name" value="AhpC/TSA"/>
</dbReference>
<keyword evidence="2" id="KW-0575">Peroxidase</keyword>
<gene>
    <name evidence="11" type="ORF">G7Y89_g2909</name>
</gene>
<dbReference type="InterPro" id="IPR050924">
    <property type="entry name" value="Peroxiredoxin_BCP/PrxQ"/>
</dbReference>
<comment type="caution">
    <text evidence="11">The sequence shown here is derived from an EMBL/GenBank/DDBJ whole genome shotgun (WGS) entry which is preliminary data.</text>
</comment>
<organism evidence="11 12">
    <name type="scientific">Cudoniella acicularis</name>
    <dbReference type="NCBI Taxonomy" id="354080"/>
    <lineage>
        <taxon>Eukaryota</taxon>
        <taxon>Fungi</taxon>
        <taxon>Dikarya</taxon>
        <taxon>Ascomycota</taxon>
        <taxon>Pezizomycotina</taxon>
        <taxon>Leotiomycetes</taxon>
        <taxon>Helotiales</taxon>
        <taxon>Tricladiaceae</taxon>
        <taxon>Cudoniella</taxon>
    </lineage>
</organism>
<keyword evidence="6" id="KW-0676">Redox-active center</keyword>
<dbReference type="GO" id="GO:0005737">
    <property type="term" value="C:cytoplasm"/>
    <property type="evidence" value="ECO:0007669"/>
    <property type="project" value="TreeGrafter"/>
</dbReference>
<dbReference type="GO" id="GO:0045454">
    <property type="term" value="P:cell redox homeostasis"/>
    <property type="evidence" value="ECO:0007669"/>
    <property type="project" value="TreeGrafter"/>
</dbReference>
<evidence type="ECO:0000256" key="3">
    <source>
        <dbReference type="ARBA" id="ARBA00022862"/>
    </source>
</evidence>
<evidence type="ECO:0000256" key="1">
    <source>
        <dbReference type="ARBA" id="ARBA00013017"/>
    </source>
</evidence>
<evidence type="ECO:0000256" key="7">
    <source>
        <dbReference type="ARBA" id="ARBA00032824"/>
    </source>
</evidence>
<evidence type="ECO:0000256" key="8">
    <source>
        <dbReference type="ARBA" id="ARBA00038489"/>
    </source>
</evidence>
<dbReference type="InterPro" id="IPR036249">
    <property type="entry name" value="Thioredoxin-like_sf"/>
</dbReference>
<name>A0A8H4W869_9HELO</name>
<dbReference type="PANTHER" id="PTHR42801:SF7">
    <property type="entry name" value="SLL1159 PROTEIN"/>
    <property type="match status" value="1"/>
</dbReference>
<dbReference type="CDD" id="cd02970">
    <property type="entry name" value="PRX_like2"/>
    <property type="match status" value="1"/>
</dbReference>
<dbReference type="AlphaFoldDB" id="A0A8H4W869"/>
<evidence type="ECO:0000256" key="4">
    <source>
        <dbReference type="ARBA" id="ARBA00023002"/>
    </source>
</evidence>
<dbReference type="GO" id="GO:0034599">
    <property type="term" value="P:cellular response to oxidative stress"/>
    <property type="evidence" value="ECO:0007669"/>
    <property type="project" value="TreeGrafter"/>
</dbReference>
<keyword evidence="5" id="KW-1015">Disulfide bond</keyword>
<keyword evidence="3" id="KW-0049">Antioxidant</keyword>
<feature type="domain" description="Thioredoxin" evidence="10">
    <location>
        <begin position="43"/>
        <end position="216"/>
    </location>
</feature>
<dbReference type="EMBL" id="JAAMPI010000135">
    <property type="protein sequence ID" value="KAF4635190.1"/>
    <property type="molecule type" value="Genomic_DNA"/>
</dbReference>
<evidence type="ECO:0000256" key="9">
    <source>
        <dbReference type="ARBA" id="ARBA00049091"/>
    </source>
</evidence>
<accession>A0A8H4W869</accession>
<evidence type="ECO:0000256" key="5">
    <source>
        <dbReference type="ARBA" id="ARBA00023157"/>
    </source>
</evidence>
<dbReference type="SUPFAM" id="SSF52833">
    <property type="entry name" value="Thioredoxin-like"/>
    <property type="match status" value="1"/>
</dbReference>
<sequence>MSLTTQLAAVYDGFQKNAPQPVLEVINSSKQGFQKAFDPSLAIQVGDKLPAFSLSNAVGEVVTSASLLSKGPLLITFYRGEWCPFCNLALQALQKRLDDFKAKGVTLVAITPELPNTSLSTVEKNELKFQVLSDVGNKFAKELGILFPMPDPMRPVLKSFGHDLLAANGDDSYVVPVPATLLVDGKGVVRNTYINPDYTKRIEPSVTLEWIDALAGSE</sequence>
<dbReference type="PANTHER" id="PTHR42801">
    <property type="entry name" value="THIOREDOXIN-DEPENDENT PEROXIDE REDUCTASE"/>
    <property type="match status" value="1"/>
</dbReference>
<proteinExistence type="inferred from homology"/>
<evidence type="ECO:0000313" key="11">
    <source>
        <dbReference type="EMBL" id="KAF4635190.1"/>
    </source>
</evidence>
<protein>
    <recommendedName>
        <fullName evidence="1">thioredoxin-dependent peroxiredoxin</fullName>
        <ecNumber evidence="1">1.11.1.24</ecNumber>
    </recommendedName>
    <alternativeName>
        <fullName evidence="7">Thioredoxin peroxidase</fullName>
    </alternativeName>
</protein>
<comment type="similarity">
    <text evidence="8">Belongs to the peroxiredoxin family. BCP/PrxQ subfamily.</text>
</comment>
<dbReference type="EC" id="1.11.1.24" evidence="1"/>
<evidence type="ECO:0000256" key="6">
    <source>
        <dbReference type="ARBA" id="ARBA00023284"/>
    </source>
</evidence>
<comment type="catalytic activity">
    <reaction evidence="9">
        <text>a hydroperoxide + [thioredoxin]-dithiol = an alcohol + [thioredoxin]-disulfide + H2O</text>
        <dbReference type="Rhea" id="RHEA:62620"/>
        <dbReference type="Rhea" id="RHEA-COMP:10698"/>
        <dbReference type="Rhea" id="RHEA-COMP:10700"/>
        <dbReference type="ChEBI" id="CHEBI:15377"/>
        <dbReference type="ChEBI" id="CHEBI:29950"/>
        <dbReference type="ChEBI" id="CHEBI:30879"/>
        <dbReference type="ChEBI" id="CHEBI:35924"/>
        <dbReference type="ChEBI" id="CHEBI:50058"/>
        <dbReference type="EC" id="1.11.1.24"/>
    </reaction>
</comment>
<dbReference type="InterPro" id="IPR013766">
    <property type="entry name" value="Thioredoxin_domain"/>
</dbReference>
<keyword evidence="12" id="KW-1185">Reference proteome</keyword>